<accession>A0A9J5W8I2</accession>
<keyword evidence="2" id="KW-1185">Reference proteome</keyword>
<sequence>MNCDQKNLLFPRCRFDVDLKDNSCSTIGIIMDIEGAKTVVPYCRRNLQKGFGSSTTSNQIIICIILT</sequence>
<dbReference type="AlphaFoldDB" id="A0A9J5W8I2"/>
<evidence type="ECO:0000313" key="2">
    <source>
        <dbReference type="Proteomes" id="UP000824120"/>
    </source>
</evidence>
<name>A0A9J5W8I2_SOLCO</name>
<organism evidence="1 2">
    <name type="scientific">Solanum commersonii</name>
    <name type="common">Commerson's wild potato</name>
    <name type="synonym">Commerson's nightshade</name>
    <dbReference type="NCBI Taxonomy" id="4109"/>
    <lineage>
        <taxon>Eukaryota</taxon>
        <taxon>Viridiplantae</taxon>
        <taxon>Streptophyta</taxon>
        <taxon>Embryophyta</taxon>
        <taxon>Tracheophyta</taxon>
        <taxon>Spermatophyta</taxon>
        <taxon>Magnoliopsida</taxon>
        <taxon>eudicotyledons</taxon>
        <taxon>Gunneridae</taxon>
        <taxon>Pentapetalae</taxon>
        <taxon>asterids</taxon>
        <taxon>lamiids</taxon>
        <taxon>Solanales</taxon>
        <taxon>Solanaceae</taxon>
        <taxon>Solanoideae</taxon>
        <taxon>Solaneae</taxon>
        <taxon>Solanum</taxon>
    </lineage>
</organism>
<proteinExistence type="predicted"/>
<dbReference type="EMBL" id="JACXVP010000012">
    <property type="protein sequence ID" value="KAG5571901.1"/>
    <property type="molecule type" value="Genomic_DNA"/>
</dbReference>
<dbReference type="Proteomes" id="UP000824120">
    <property type="component" value="Chromosome 12"/>
</dbReference>
<gene>
    <name evidence="1" type="ORF">H5410_061667</name>
</gene>
<evidence type="ECO:0000313" key="1">
    <source>
        <dbReference type="EMBL" id="KAG5571901.1"/>
    </source>
</evidence>
<reference evidence="1 2" key="1">
    <citation type="submission" date="2020-09" db="EMBL/GenBank/DDBJ databases">
        <title>De no assembly of potato wild relative species, Solanum commersonii.</title>
        <authorList>
            <person name="Cho K."/>
        </authorList>
    </citation>
    <scope>NUCLEOTIDE SEQUENCE [LARGE SCALE GENOMIC DNA]</scope>
    <source>
        <strain evidence="1">LZ3.2</strain>
        <tissue evidence="1">Leaf</tissue>
    </source>
</reference>
<comment type="caution">
    <text evidence="1">The sequence shown here is derived from an EMBL/GenBank/DDBJ whole genome shotgun (WGS) entry which is preliminary data.</text>
</comment>
<protein>
    <submittedName>
        <fullName evidence="1">Uncharacterized protein</fullName>
    </submittedName>
</protein>